<dbReference type="Proteomes" id="UP000774326">
    <property type="component" value="Unassembled WGS sequence"/>
</dbReference>
<protein>
    <submittedName>
        <fullName evidence="2">Uncharacterized protein</fullName>
    </submittedName>
</protein>
<reference evidence="2" key="1">
    <citation type="journal article" date="2021" name="Open Biol.">
        <title>Shared evolutionary footprints suggest mitochondrial oxidative damage underlies multiple complex I losses in fungi.</title>
        <authorList>
            <person name="Schikora-Tamarit M.A."/>
            <person name="Marcet-Houben M."/>
            <person name="Nosek J."/>
            <person name="Gabaldon T."/>
        </authorList>
    </citation>
    <scope>NUCLEOTIDE SEQUENCE</scope>
    <source>
        <strain evidence="2">CBS2887</strain>
    </source>
</reference>
<comment type="caution">
    <text evidence="2">The sequence shown here is derived from an EMBL/GenBank/DDBJ whole genome shotgun (WGS) entry which is preliminary data.</text>
</comment>
<sequence length="290" mass="32620">MFALFLPNAYFPYANLIKTLEYHLLEASPVVANDFNLSPLVSHMATCVTISVVFLLLQSGHVCILIFFPCKDFTTSGMVNDSSVDLLALEKNCVTSISTENDTPQRLFKLFVRFEHHLELQFRIVLQFWFEKSQIQIVIDPNPILLTRNLLDWDRSSGHFVIERDVVLIKDIEHDIEVLFIVQHFKGETLVENRSQSSDNEQSLGFEYVDVESYCESREDWAALFGVCNIEDFKVGLGVCVSETERSSRLSEEDVGMPKTLARSSISSSKSSCAKASANSSDSSPLPVSS</sequence>
<dbReference type="AlphaFoldDB" id="A0A9P8PSL0"/>
<proteinExistence type="predicted"/>
<accession>A0A9P8PSL0</accession>
<feature type="region of interest" description="Disordered" evidence="1">
    <location>
        <begin position="250"/>
        <end position="290"/>
    </location>
</feature>
<name>A0A9P8PSL0_WICPI</name>
<evidence type="ECO:0000313" key="2">
    <source>
        <dbReference type="EMBL" id="KAH3677567.1"/>
    </source>
</evidence>
<evidence type="ECO:0000313" key="3">
    <source>
        <dbReference type="Proteomes" id="UP000774326"/>
    </source>
</evidence>
<gene>
    <name evidence="2" type="ORF">WICPIJ_008974</name>
</gene>
<dbReference type="EMBL" id="JAEUBG010005163">
    <property type="protein sequence ID" value="KAH3677567.1"/>
    <property type="molecule type" value="Genomic_DNA"/>
</dbReference>
<feature type="compositionally biased region" description="Low complexity" evidence="1">
    <location>
        <begin position="262"/>
        <end position="290"/>
    </location>
</feature>
<reference evidence="2" key="2">
    <citation type="submission" date="2021-01" db="EMBL/GenBank/DDBJ databases">
        <authorList>
            <person name="Schikora-Tamarit M.A."/>
        </authorList>
    </citation>
    <scope>NUCLEOTIDE SEQUENCE</scope>
    <source>
        <strain evidence="2">CBS2887</strain>
    </source>
</reference>
<organism evidence="2 3">
    <name type="scientific">Wickerhamomyces pijperi</name>
    <name type="common">Yeast</name>
    <name type="synonym">Pichia pijperi</name>
    <dbReference type="NCBI Taxonomy" id="599730"/>
    <lineage>
        <taxon>Eukaryota</taxon>
        <taxon>Fungi</taxon>
        <taxon>Dikarya</taxon>
        <taxon>Ascomycota</taxon>
        <taxon>Saccharomycotina</taxon>
        <taxon>Saccharomycetes</taxon>
        <taxon>Phaffomycetales</taxon>
        <taxon>Wickerhamomycetaceae</taxon>
        <taxon>Wickerhamomyces</taxon>
    </lineage>
</organism>
<evidence type="ECO:0000256" key="1">
    <source>
        <dbReference type="SAM" id="MobiDB-lite"/>
    </source>
</evidence>
<keyword evidence="3" id="KW-1185">Reference proteome</keyword>